<evidence type="ECO:0000256" key="9">
    <source>
        <dbReference type="ARBA" id="ARBA00034078"/>
    </source>
</evidence>
<dbReference type="Gene3D" id="3.10.20.30">
    <property type="match status" value="1"/>
</dbReference>
<dbReference type="EMBL" id="CP040428">
    <property type="protein sequence ID" value="QCT21513.1"/>
    <property type="molecule type" value="Genomic_DNA"/>
</dbReference>
<keyword evidence="7" id="KW-0408">Iron</keyword>
<dbReference type="PRINTS" id="PR00406">
    <property type="entry name" value="CYTB5RDTASE"/>
</dbReference>
<dbReference type="InterPro" id="IPR011884">
    <property type="entry name" value="PaaE"/>
</dbReference>
<dbReference type="InterPro" id="IPR017927">
    <property type="entry name" value="FAD-bd_FR_type"/>
</dbReference>
<dbReference type="AlphaFoldDB" id="A0A4P8YMV3"/>
<dbReference type="InterPro" id="IPR039261">
    <property type="entry name" value="FNR_nucleotide-bd"/>
</dbReference>
<evidence type="ECO:0000256" key="2">
    <source>
        <dbReference type="ARBA" id="ARBA00022630"/>
    </source>
</evidence>
<evidence type="ECO:0000256" key="4">
    <source>
        <dbReference type="ARBA" id="ARBA00022723"/>
    </source>
</evidence>
<keyword evidence="6" id="KW-0560">Oxidoreductase</keyword>
<dbReference type="InterPro" id="IPR050415">
    <property type="entry name" value="MRET"/>
</dbReference>
<proteinExistence type="predicted"/>
<dbReference type="PRINTS" id="PR00371">
    <property type="entry name" value="FPNCR"/>
</dbReference>
<dbReference type="SUPFAM" id="SSF54292">
    <property type="entry name" value="2Fe-2S ferredoxin-like"/>
    <property type="match status" value="1"/>
</dbReference>
<dbReference type="PROSITE" id="PS51384">
    <property type="entry name" value="FAD_FR"/>
    <property type="match status" value="1"/>
</dbReference>
<dbReference type="CDD" id="cd00207">
    <property type="entry name" value="fer2"/>
    <property type="match status" value="1"/>
</dbReference>
<keyword evidence="2" id="KW-0285">Flavoprotein</keyword>
<evidence type="ECO:0000256" key="1">
    <source>
        <dbReference type="ARBA" id="ARBA00001974"/>
    </source>
</evidence>
<dbReference type="Pfam" id="PF00175">
    <property type="entry name" value="NAD_binding_1"/>
    <property type="match status" value="1"/>
</dbReference>
<dbReference type="Pfam" id="PF00111">
    <property type="entry name" value="Fer2"/>
    <property type="match status" value="1"/>
</dbReference>
<dbReference type="SUPFAM" id="SSF52343">
    <property type="entry name" value="Ferredoxin reductase-like, C-terminal NADP-linked domain"/>
    <property type="match status" value="1"/>
</dbReference>
<evidence type="ECO:0000313" key="13">
    <source>
        <dbReference type="Proteomes" id="UP000302163"/>
    </source>
</evidence>
<protein>
    <submittedName>
        <fullName evidence="12">Phenylacetate-CoA oxygenase/reductase subunit PaaK</fullName>
    </submittedName>
</protein>
<dbReference type="SUPFAM" id="SSF63380">
    <property type="entry name" value="Riboflavin synthase domain-like"/>
    <property type="match status" value="1"/>
</dbReference>
<evidence type="ECO:0000259" key="10">
    <source>
        <dbReference type="PROSITE" id="PS51085"/>
    </source>
</evidence>
<dbReference type="InterPro" id="IPR001041">
    <property type="entry name" value="2Fe-2S_ferredoxin-type"/>
</dbReference>
<dbReference type="GO" id="GO:0051537">
    <property type="term" value="F:2 iron, 2 sulfur cluster binding"/>
    <property type="evidence" value="ECO:0007669"/>
    <property type="project" value="UniProtKB-KW"/>
</dbReference>
<dbReference type="GO" id="GO:0010124">
    <property type="term" value="P:phenylacetate catabolic process"/>
    <property type="evidence" value="ECO:0007669"/>
    <property type="project" value="InterPro"/>
</dbReference>
<comment type="cofactor">
    <cofactor evidence="1">
        <name>FAD</name>
        <dbReference type="ChEBI" id="CHEBI:57692"/>
    </cofactor>
</comment>
<dbReference type="GO" id="GO:0046872">
    <property type="term" value="F:metal ion binding"/>
    <property type="evidence" value="ECO:0007669"/>
    <property type="project" value="UniProtKB-KW"/>
</dbReference>
<dbReference type="KEGG" id="izh:FEM41_18570"/>
<dbReference type="GO" id="GO:0016491">
    <property type="term" value="F:oxidoreductase activity"/>
    <property type="evidence" value="ECO:0007669"/>
    <property type="project" value="UniProtKB-KW"/>
</dbReference>
<dbReference type="CDD" id="cd06214">
    <property type="entry name" value="PA_degradation_oxidoreductase_like"/>
    <property type="match status" value="1"/>
</dbReference>
<feature type="domain" description="FAD-binding FR-type" evidence="11">
    <location>
        <begin position="2"/>
        <end position="106"/>
    </location>
</feature>
<sequence>MTTFHALTVANIEPETAEAVEITFAVPEALARDYAWRPGQHLTLKARINGEELRRCYSICRAPRAGEISVAVKSIEGGRFSGYALRELQPGASLEVMVPQGNFGYRPDPAVRGDYLAIAAGSGITPMLAIIEATLATEPESRFTLIYGNRSTDSMMFRQALADLKDRWPQRLQLLWIFSQESTESALFHGRIDGQKLHALGEQLLDFSRFDRAFICGPQAMMEQASAALVELGMAPDTINIEHFNTPGTGGPRRTAGAAQGTRVTVRQDGHQRQIVLAAEDESILDAALRQGADLPYACKGGVCATCKCRVLQGEVEMAVNYSLEPDQLAAGYILSCQALPKGDGLVVDFDV</sequence>
<accession>A0A4P8YMV3</accession>
<keyword evidence="5" id="KW-0274">FAD</keyword>
<dbReference type="Pfam" id="PF00970">
    <property type="entry name" value="FAD_binding_6"/>
    <property type="match status" value="1"/>
</dbReference>
<feature type="domain" description="2Fe-2S ferredoxin-type" evidence="10">
    <location>
        <begin position="262"/>
        <end position="352"/>
    </location>
</feature>
<name>A0A4P8YMV3_9ENTR</name>
<dbReference type="PANTHER" id="PTHR47354:SF8">
    <property type="entry name" value="1,2-PHENYLACETYL-COA EPOXIDASE, SUBUNIT E"/>
    <property type="match status" value="1"/>
</dbReference>
<dbReference type="PROSITE" id="PS51085">
    <property type="entry name" value="2FE2S_FER_2"/>
    <property type="match status" value="1"/>
</dbReference>
<dbReference type="OrthoDB" id="9796486at2"/>
<dbReference type="GO" id="GO:0050660">
    <property type="term" value="F:flavin adenine dinucleotide binding"/>
    <property type="evidence" value="ECO:0007669"/>
    <property type="project" value="TreeGrafter"/>
</dbReference>
<dbReference type="InterPro" id="IPR001433">
    <property type="entry name" value="OxRdtase_FAD/NAD-bd"/>
</dbReference>
<evidence type="ECO:0000256" key="3">
    <source>
        <dbReference type="ARBA" id="ARBA00022714"/>
    </source>
</evidence>
<reference evidence="12 13" key="1">
    <citation type="submission" date="2019-05" db="EMBL/GenBank/DDBJ databases">
        <title>Complete genome sequence of Izhakiella calystegiae KSNA2, an endophyte isolated from beach morning glory (Calystegia soldanella).</title>
        <authorList>
            <person name="Jiang L."/>
            <person name="Jeong J.C."/>
            <person name="Kim C.Y."/>
            <person name="Kim D.H."/>
            <person name="Kim S.W."/>
            <person name="Lee j."/>
        </authorList>
    </citation>
    <scope>NUCLEOTIDE SEQUENCE [LARGE SCALE GENOMIC DNA]</scope>
    <source>
        <strain evidence="12 13">KSNA2</strain>
    </source>
</reference>
<dbReference type="PANTHER" id="PTHR47354">
    <property type="entry name" value="NADH OXIDOREDUCTASE HCR"/>
    <property type="match status" value="1"/>
</dbReference>
<gene>
    <name evidence="12" type="primary">paaK</name>
    <name evidence="12" type="ORF">FEM41_18570</name>
</gene>
<keyword evidence="13" id="KW-1185">Reference proteome</keyword>
<comment type="cofactor">
    <cofactor evidence="9">
        <name>[2Fe-2S] cluster</name>
        <dbReference type="ChEBI" id="CHEBI:190135"/>
    </cofactor>
</comment>
<evidence type="ECO:0000256" key="6">
    <source>
        <dbReference type="ARBA" id="ARBA00023002"/>
    </source>
</evidence>
<dbReference type="Proteomes" id="UP000302163">
    <property type="component" value="Chromosome"/>
</dbReference>
<evidence type="ECO:0000256" key="5">
    <source>
        <dbReference type="ARBA" id="ARBA00022827"/>
    </source>
</evidence>
<evidence type="ECO:0000256" key="8">
    <source>
        <dbReference type="ARBA" id="ARBA00023014"/>
    </source>
</evidence>
<dbReference type="InterPro" id="IPR036010">
    <property type="entry name" value="2Fe-2S_ferredoxin-like_sf"/>
</dbReference>
<dbReference type="InterPro" id="IPR017938">
    <property type="entry name" value="Riboflavin_synthase-like_b-brl"/>
</dbReference>
<dbReference type="PROSITE" id="PS00197">
    <property type="entry name" value="2FE2S_FER_1"/>
    <property type="match status" value="1"/>
</dbReference>
<evidence type="ECO:0000259" key="11">
    <source>
        <dbReference type="PROSITE" id="PS51384"/>
    </source>
</evidence>
<dbReference type="InterPro" id="IPR008333">
    <property type="entry name" value="Cbr1-like_FAD-bd_dom"/>
</dbReference>
<keyword evidence="4" id="KW-0479">Metal-binding</keyword>
<organism evidence="12 13">
    <name type="scientific">Jejubacter calystegiae</name>
    <dbReference type="NCBI Taxonomy" id="2579935"/>
    <lineage>
        <taxon>Bacteria</taxon>
        <taxon>Pseudomonadati</taxon>
        <taxon>Pseudomonadota</taxon>
        <taxon>Gammaproteobacteria</taxon>
        <taxon>Enterobacterales</taxon>
        <taxon>Enterobacteriaceae</taxon>
        <taxon>Jejubacter</taxon>
    </lineage>
</organism>
<evidence type="ECO:0000313" key="12">
    <source>
        <dbReference type="EMBL" id="QCT21513.1"/>
    </source>
</evidence>
<dbReference type="InterPro" id="IPR006058">
    <property type="entry name" value="2Fe2S_fd_BS"/>
</dbReference>
<dbReference type="InterPro" id="IPR001709">
    <property type="entry name" value="Flavoprot_Pyr_Nucl_cyt_Rdtase"/>
</dbReference>
<dbReference type="Gene3D" id="3.40.50.80">
    <property type="entry name" value="Nucleotide-binding domain of ferredoxin-NADP reductase (FNR) module"/>
    <property type="match status" value="1"/>
</dbReference>
<dbReference type="InterPro" id="IPR012675">
    <property type="entry name" value="Beta-grasp_dom_sf"/>
</dbReference>
<keyword evidence="8" id="KW-0411">Iron-sulfur</keyword>
<dbReference type="RefSeq" id="WP_138097669.1">
    <property type="nucleotide sequence ID" value="NZ_CP040428.1"/>
</dbReference>
<evidence type="ECO:0000256" key="7">
    <source>
        <dbReference type="ARBA" id="ARBA00023004"/>
    </source>
</evidence>
<dbReference type="Gene3D" id="2.40.30.10">
    <property type="entry name" value="Translation factors"/>
    <property type="match status" value="1"/>
</dbReference>
<dbReference type="NCBIfam" id="TIGR02160">
    <property type="entry name" value="PA_CoA_Oxy5"/>
    <property type="match status" value="1"/>
</dbReference>
<keyword evidence="3" id="KW-0001">2Fe-2S</keyword>